<protein>
    <submittedName>
        <fullName evidence="5">MarR family transcriptional regulator</fullName>
    </submittedName>
</protein>
<dbReference type="Pfam" id="PF12802">
    <property type="entry name" value="MarR_2"/>
    <property type="match status" value="1"/>
</dbReference>
<comment type="caution">
    <text evidence="5">The sequence shown here is derived from an EMBL/GenBank/DDBJ whole genome shotgun (WGS) entry which is preliminary data.</text>
</comment>
<dbReference type="PANTHER" id="PTHR38465:SF1">
    <property type="entry name" value="HTH-TYPE TRANSCRIPTIONAL REGULATOR MJ1563-RELATED"/>
    <property type="match status" value="1"/>
</dbReference>
<dbReference type="PANTHER" id="PTHR38465">
    <property type="entry name" value="HTH-TYPE TRANSCRIPTIONAL REGULATOR MJ1563-RELATED"/>
    <property type="match status" value="1"/>
</dbReference>
<organism evidence="5 6">
    <name type="scientific">Pontibacter qinzhouensis</name>
    <dbReference type="NCBI Taxonomy" id="2603253"/>
    <lineage>
        <taxon>Bacteria</taxon>
        <taxon>Pseudomonadati</taxon>
        <taxon>Bacteroidota</taxon>
        <taxon>Cytophagia</taxon>
        <taxon>Cytophagales</taxon>
        <taxon>Hymenobacteraceae</taxon>
        <taxon>Pontibacter</taxon>
    </lineage>
</organism>
<keyword evidence="6" id="KW-1185">Reference proteome</keyword>
<dbReference type="RefSeq" id="WP_147923932.1">
    <property type="nucleotide sequence ID" value="NZ_VRTY01000132.1"/>
</dbReference>
<evidence type="ECO:0000256" key="3">
    <source>
        <dbReference type="ARBA" id="ARBA00023163"/>
    </source>
</evidence>
<accession>A0A5C8IYN5</accession>
<dbReference type="AlphaFoldDB" id="A0A5C8IYN5"/>
<keyword evidence="1" id="KW-0805">Transcription regulation</keyword>
<dbReference type="InterPro" id="IPR036388">
    <property type="entry name" value="WH-like_DNA-bd_sf"/>
</dbReference>
<evidence type="ECO:0000256" key="2">
    <source>
        <dbReference type="ARBA" id="ARBA00023125"/>
    </source>
</evidence>
<dbReference type="GO" id="GO:0003677">
    <property type="term" value="F:DNA binding"/>
    <property type="evidence" value="ECO:0007669"/>
    <property type="project" value="UniProtKB-KW"/>
</dbReference>
<dbReference type="Proteomes" id="UP000321926">
    <property type="component" value="Unassembled WGS sequence"/>
</dbReference>
<name>A0A5C8IYN5_9BACT</name>
<dbReference type="InterPro" id="IPR036390">
    <property type="entry name" value="WH_DNA-bd_sf"/>
</dbReference>
<reference evidence="5 6" key="1">
    <citation type="submission" date="2019-08" db="EMBL/GenBank/DDBJ databases">
        <authorList>
            <person name="Shi S."/>
        </authorList>
    </citation>
    <scope>NUCLEOTIDE SEQUENCE [LARGE SCALE GENOMIC DNA]</scope>
    <source>
        <strain evidence="5 6">GY10130</strain>
    </source>
</reference>
<keyword evidence="2" id="KW-0238">DNA-binding</keyword>
<feature type="domain" description="HTH marR-type" evidence="4">
    <location>
        <begin position="21"/>
        <end position="81"/>
    </location>
</feature>
<evidence type="ECO:0000256" key="1">
    <source>
        <dbReference type="ARBA" id="ARBA00023015"/>
    </source>
</evidence>
<evidence type="ECO:0000259" key="4">
    <source>
        <dbReference type="Pfam" id="PF12802"/>
    </source>
</evidence>
<dbReference type="InterPro" id="IPR052362">
    <property type="entry name" value="HTH-GbsR_regulator"/>
</dbReference>
<gene>
    <name evidence="5" type="ORF">FVR03_21995</name>
</gene>
<dbReference type="Gene3D" id="1.10.10.10">
    <property type="entry name" value="Winged helix-like DNA-binding domain superfamily/Winged helix DNA-binding domain"/>
    <property type="match status" value="1"/>
</dbReference>
<keyword evidence="3" id="KW-0804">Transcription</keyword>
<dbReference type="OrthoDB" id="1807857at2"/>
<dbReference type="EMBL" id="VRTY01000132">
    <property type="protein sequence ID" value="TXK26206.1"/>
    <property type="molecule type" value="Genomic_DNA"/>
</dbReference>
<dbReference type="SUPFAM" id="SSF46785">
    <property type="entry name" value="Winged helix' DNA-binding domain"/>
    <property type="match status" value="1"/>
</dbReference>
<evidence type="ECO:0000313" key="5">
    <source>
        <dbReference type="EMBL" id="TXK26206.1"/>
    </source>
</evidence>
<dbReference type="InterPro" id="IPR000835">
    <property type="entry name" value="HTH_MarR-typ"/>
</dbReference>
<dbReference type="GO" id="GO:0003700">
    <property type="term" value="F:DNA-binding transcription factor activity"/>
    <property type="evidence" value="ECO:0007669"/>
    <property type="project" value="InterPro"/>
</dbReference>
<evidence type="ECO:0000313" key="6">
    <source>
        <dbReference type="Proteomes" id="UP000321926"/>
    </source>
</evidence>
<sequence>MALTEKQKGLVEKIGIFHEQSGLQPAAARVMGLLFVSDKRELTFDEITEILGISKSATSNAINLLIQTDMIDYTTFSGDRKRYFRIKVVNWREGLARKISHLTSLSNLFREILEARKESGNCDAQLEELIDFMDYVNTELPKLVEKWEASRS</sequence>
<proteinExistence type="predicted"/>